<evidence type="ECO:0000256" key="2">
    <source>
        <dbReference type="ARBA" id="ARBA00022519"/>
    </source>
</evidence>
<dbReference type="InterPro" id="IPR007507">
    <property type="entry name" value="Glycos_transf_N"/>
</dbReference>
<feature type="domain" description="Glycosyl transferase family 1" evidence="4">
    <location>
        <begin position="314"/>
        <end position="405"/>
    </location>
</feature>
<dbReference type="EC" id="2.4.99.12" evidence="6"/>
<dbReference type="GO" id="GO:0005886">
    <property type="term" value="C:plasma membrane"/>
    <property type="evidence" value="ECO:0007669"/>
    <property type="project" value="TreeGrafter"/>
</dbReference>
<dbReference type="GO" id="GO:0009245">
    <property type="term" value="P:lipid A biosynthetic process"/>
    <property type="evidence" value="ECO:0007669"/>
    <property type="project" value="TreeGrafter"/>
</dbReference>
<reference evidence="6" key="1">
    <citation type="submission" date="2018-06" db="EMBL/GenBank/DDBJ databases">
        <authorList>
            <person name="Zhirakovskaya E."/>
        </authorList>
    </citation>
    <scope>NUCLEOTIDE SEQUENCE</scope>
</reference>
<keyword evidence="2" id="KW-1003">Cell membrane</keyword>
<organism evidence="6">
    <name type="scientific">hydrothermal vent metagenome</name>
    <dbReference type="NCBI Taxonomy" id="652676"/>
    <lineage>
        <taxon>unclassified sequences</taxon>
        <taxon>metagenomes</taxon>
        <taxon>ecological metagenomes</taxon>
    </lineage>
</organism>
<dbReference type="Pfam" id="PF00534">
    <property type="entry name" value="Glycos_transf_1"/>
    <property type="match status" value="1"/>
</dbReference>
<dbReference type="PANTHER" id="PTHR42755">
    <property type="entry name" value="3-DEOXY-MANNO-OCTULOSONATE CYTIDYLYLTRANSFERASE"/>
    <property type="match status" value="1"/>
</dbReference>
<evidence type="ECO:0000259" key="5">
    <source>
        <dbReference type="Pfam" id="PF04413"/>
    </source>
</evidence>
<proteinExistence type="predicted"/>
<sequence length="425" mass="48800">MGYFFLSIVLWPIFFLYTGRIALRDKSLRYFLQRLGQAYPRQSERHIWIHCASVGEVNTLMPLLHKLLEQFPQSQFVITTTTTTGAQTLARHNPERTQHCYLPVESFFSINRFLYAWQVQQCLIMETEIWPLLYRCCARQHIDITLINARLSHRTLNTHQWVKKLYRESLKKVSKILCKSAQEVNHFKSLGATDKQLFMCGNLKFTSTENTHDLLQPINLNNRNYCVAASTHDNEEQQLAQLWCKRHAGHPQKPEAQPGPQKPASHELLVIVPRHPQRSEKIQKQLKRLNMSYAVRSKHQPINTTTLIYLADTLGELAGFIAAADIVFIGGSLIEHGGQNILEAARAGKAIICGPHMFNFKDEVELLLAHQACIQVKDINVLAHTFSDLLEHPEQRKILGENARAALEQQDDILEKYVSQLDKLV</sequence>
<dbReference type="EMBL" id="UOFJ01000163">
    <property type="protein sequence ID" value="VAW65036.1"/>
    <property type="molecule type" value="Genomic_DNA"/>
</dbReference>
<protein>
    <submittedName>
        <fullName evidence="6">3-deoxy-D-manno-octulosonic acid transferase</fullName>
        <ecNumber evidence="6">2.4.99.12</ecNumber>
    </submittedName>
</protein>
<dbReference type="InterPro" id="IPR038107">
    <property type="entry name" value="Glycos_transf_N_sf"/>
</dbReference>
<comment type="subcellular location">
    <subcellularLocation>
        <location evidence="1">Cell envelope</location>
    </subcellularLocation>
</comment>
<keyword evidence="2" id="KW-0997">Cell inner membrane</keyword>
<dbReference type="InterPro" id="IPR001296">
    <property type="entry name" value="Glyco_trans_1"/>
</dbReference>
<evidence type="ECO:0000313" key="6">
    <source>
        <dbReference type="EMBL" id="VAW65036.1"/>
    </source>
</evidence>
<keyword evidence="6" id="KW-0328">Glycosyltransferase</keyword>
<dbReference type="Gene3D" id="3.40.50.2000">
    <property type="entry name" value="Glycogen Phosphorylase B"/>
    <property type="match status" value="1"/>
</dbReference>
<dbReference type="GO" id="GO:0030313">
    <property type="term" value="C:cell envelope"/>
    <property type="evidence" value="ECO:0007669"/>
    <property type="project" value="UniProtKB-SubCell"/>
</dbReference>
<dbReference type="SUPFAM" id="SSF53756">
    <property type="entry name" value="UDP-Glycosyltransferase/glycogen phosphorylase"/>
    <property type="match status" value="1"/>
</dbReference>
<evidence type="ECO:0000259" key="4">
    <source>
        <dbReference type="Pfam" id="PF00534"/>
    </source>
</evidence>
<dbReference type="AlphaFoldDB" id="A0A3B0Y9L7"/>
<dbReference type="PANTHER" id="PTHR42755:SF1">
    <property type="entry name" value="3-DEOXY-D-MANNO-OCTULOSONIC ACID TRANSFERASE, MITOCHONDRIAL-RELATED"/>
    <property type="match status" value="1"/>
</dbReference>
<feature type="domain" description="3-deoxy-D-manno-octulosonic-acid transferase N-terminal" evidence="5">
    <location>
        <begin position="32"/>
        <end position="206"/>
    </location>
</feature>
<name>A0A3B0Y9L7_9ZZZZ</name>
<dbReference type="InterPro" id="IPR039901">
    <property type="entry name" value="Kdotransferase"/>
</dbReference>
<dbReference type="GO" id="GO:0043842">
    <property type="term" value="F:Kdo transferase activity"/>
    <property type="evidence" value="ECO:0007669"/>
    <property type="project" value="UniProtKB-EC"/>
</dbReference>
<keyword evidence="2" id="KW-0472">Membrane</keyword>
<evidence type="ECO:0000256" key="1">
    <source>
        <dbReference type="ARBA" id="ARBA00004196"/>
    </source>
</evidence>
<keyword evidence="3 6" id="KW-0808">Transferase</keyword>
<gene>
    <name evidence="6" type="ORF">MNBD_GAMMA10-1760</name>
</gene>
<dbReference type="Pfam" id="PF04413">
    <property type="entry name" value="Glycos_transf_N"/>
    <property type="match status" value="1"/>
</dbReference>
<accession>A0A3B0Y9L7</accession>
<evidence type="ECO:0000256" key="3">
    <source>
        <dbReference type="ARBA" id="ARBA00022679"/>
    </source>
</evidence>
<dbReference type="Gene3D" id="3.40.50.11720">
    <property type="entry name" value="3-Deoxy-D-manno-octulosonic-acid transferase, N-terminal domain"/>
    <property type="match status" value="1"/>
</dbReference>